<feature type="compositionally biased region" description="Low complexity" evidence="8">
    <location>
        <begin position="550"/>
        <end position="564"/>
    </location>
</feature>
<feature type="compositionally biased region" description="Polar residues" evidence="8">
    <location>
        <begin position="416"/>
        <end position="437"/>
    </location>
</feature>
<evidence type="ECO:0000313" key="10">
    <source>
        <dbReference type="Proteomes" id="UP000694844"/>
    </source>
</evidence>
<evidence type="ECO:0000256" key="6">
    <source>
        <dbReference type="ARBA" id="ARBA00047790"/>
    </source>
</evidence>
<feature type="compositionally biased region" description="Polar residues" evidence="8">
    <location>
        <begin position="474"/>
        <end position="503"/>
    </location>
</feature>
<evidence type="ECO:0000313" key="11">
    <source>
        <dbReference type="RefSeq" id="XP_022341289.1"/>
    </source>
</evidence>
<evidence type="ECO:0000256" key="1">
    <source>
        <dbReference type="ARBA" id="ARBA00004141"/>
    </source>
</evidence>
<reference evidence="11" key="1">
    <citation type="submission" date="2025-08" db="UniProtKB">
        <authorList>
            <consortium name="RefSeq"/>
        </authorList>
    </citation>
    <scope>IDENTIFICATION</scope>
    <source>
        <tissue evidence="11">Whole sample</tissue>
    </source>
</reference>
<dbReference type="GO" id="GO:0016020">
    <property type="term" value="C:membrane"/>
    <property type="evidence" value="ECO:0007669"/>
    <property type="project" value="UniProtKB-SubCell"/>
</dbReference>
<feature type="transmembrane region" description="Helical" evidence="7">
    <location>
        <begin position="178"/>
        <end position="204"/>
    </location>
</feature>
<dbReference type="RefSeq" id="XP_022341289.1">
    <property type="nucleotide sequence ID" value="XM_022485581.1"/>
</dbReference>
<accession>A0A8B8EN04</accession>
<evidence type="ECO:0000256" key="8">
    <source>
        <dbReference type="SAM" id="MobiDB-lite"/>
    </source>
</evidence>
<proteinExistence type="inferred from homology"/>
<keyword evidence="7" id="KW-0012">Acyltransferase</keyword>
<dbReference type="GO" id="GO:0019706">
    <property type="term" value="F:protein-cysteine S-palmitoyltransferase activity"/>
    <property type="evidence" value="ECO:0007669"/>
    <property type="project" value="UniProtKB-EC"/>
</dbReference>
<keyword evidence="7" id="KW-0808">Transferase</keyword>
<dbReference type="OrthoDB" id="4096362at2759"/>
<comment type="similarity">
    <text evidence="5">Belongs to the DHHC palmitoyltransferase family. ERF2/ZDHHC9 subfamily.</text>
</comment>
<feature type="region of interest" description="Disordered" evidence="8">
    <location>
        <begin position="524"/>
        <end position="592"/>
    </location>
</feature>
<feature type="compositionally biased region" description="Basic residues" evidence="8">
    <location>
        <begin position="565"/>
        <end position="581"/>
    </location>
</feature>
<evidence type="ECO:0000256" key="3">
    <source>
        <dbReference type="ARBA" id="ARBA00022989"/>
    </source>
</evidence>
<dbReference type="EC" id="2.3.1.225" evidence="7"/>
<protein>
    <recommendedName>
        <fullName evidence="7">Palmitoyltransferase</fullName>
        <ecNumber evidence="7">2.3.1.225</ecNumber>
    </recommendedName>
</protein>
<dbReference type="Pfam" id="PF01529">
    <property type="entry name" value="DHHC"/>
    <property type="match status" value="1"/>
</dbReference>
<evidence type="ECO:0000259" key="9">
    <source>
        <dbReference type="Pfam" id="PF01529"/>
    </source>
</evidence>
<feature type="transmembrane region" description="Helical" evidence="7">
    <location>
        <begin position="43"/>
        <end position="62"/>
    </location>
</feature>
<dbReference type="InterPro" id="IPR001594">
    <property type="entry name" value="Palmitoyltrfase_DHHC"/>
</dbReference>
<dbReference type="AlphaFoldDB" id="A0A8B8EN04"/>
<dbReference type="PROSITE" id="PS50216">
    <property type="entry name" value="DHHC"/>
    <property type="match status" value="1"/>
</dbReference>
<evidence type="ECO:0000256" key="2">
    <source>
        <dbReference type="ARBA" id="ARBA00022692"/>
    </source>
</evidence>
<dbReference type="Proteomes" id="UP000694844">
    <property type="component" value="Chromosome 5"/>
</dbReference>
<keyword evidence="2 7" id="KW-0812">Transmembrane</keyword>
<dbReference type="PANTHER" id="PTHR12349">
    <property type="entry name" value="ANKYRIN REPEAT AND LEM DOMAIN-CONTAINING PROTEIN 2"/>
    <property type="match status" value="1"/>
</dbReference>
<comment type="subcellular location">
    <subcellularLocation>
        <location evidence="1">Membrane</location>
        <topology evidence="1">Multi-pass membrane protein</topology>
    </subcellularLocation>
</comment>
<comment type="domain">
    <text evidence="7">The DHHC domain is required for palmitoyltransferase activity.</text>
</comment>
<evidence type="ECO:0000256" key="5">
    <source>
        <dbReference type="ARBA" id="ARBA00023463"/>
    </source>
</evidence>
<feature type="compositionally biased region" description="Basic and acidic residues" evidence="8">
    <location>
        <begin position="582"/>
        <end position="592"/>
    </location>
</feature>
<keyword evidence="3 7" id="KW-1133">Transmembrane helix</keyword>
<comment type="catalytic activity">
    <reaction evidence="6">
        <text>L-cysteinyl-[protein] + hexadecanoyl-CoA = S-hexadecanoyl-L-cysteinyl-[protein] + CoA</text>
        <dbReference type="Rhea" id="RHEA:36683"/>
        <dbReference type="Rhea" id="RHEA-COMP:10131"/>
        <dbReference type="Rhea" id="RHEA-COMP:11032"/>
        <dbReference type="ChEBI" id="CHEBI:29950"/>
        <dbReference type="ChEBI" id="CHEBI:57287"/>
        <dbReference type="ChEBI" id="CHEBI:57379"/>
        <dbReference type="ChEBI" id="CHEBI:74151"/>
        <dbReference type="EC" id="2.3.1.225"/>
    </reaction>
    <physiologicalReaction direction="left-to-right" evidence="6">
        <dbReference type="Rhea" id="RHEA:36684"/>
    </physiologicalReaction>
</comment>
<feature type="compositionally biased region" description="Low complexity" evidence="8">
    <location>
        <begin position="336"/>
        <end position="348"/>
    </location>
</feature>
<dbReference type="PANTHER" id="PTHR12349:SF2">
    <property type="entry name" value="PALMITOYLTRANSFERASE ZDHHC8"/>
    <property type="match status" value="1"/>
</dbReference>
<feature type="transmembrane region" description="Helical" evidence="7">
    <location>
        <begin position="6"/>
        <end position="31"/>
    </location>
</feature>
<evidence type="ECO:0000256" key="4">
    <source>
        <dbReference type="ARBA" id="ARBA00023136"/>
    </source>
</evidence>
<name>A0A8B8EN04_CRAVI</name>
<feature type="transmembrane region" description="Helical" evidence="7">
    <location>
        <begin position="142"/>
        <end position="166"/>
    </location>
</feature>
<feature type="domain" description="Palmitoyltransferase DHHC" evidence="9">
    <location>
        <begin position="97"/>
        <end position="216"/>
    </location>
</feature>
<evidence type="ECO:0000256" key="7">
    <source>
        <dbReference type="RuleBase" id="RU079119"/>
    </source>
</evidence>
<feature type="region of interest" description="Disordered" evidence="8">
    <location>
        <begin position="290"/>
        <end position="510"/>
    </location>
</feature>
<sequence>MSSRLIPAICAWGLTLGATTLFFVFVCPALIDLSMLHTLAIPIYEGILTLFVLLNFGLATFMDPGYYPRAHEDEVKDDDFRAPLYKPVEINGIAVRMKWCTTCQFYRPPRCSHCSVCNKCIETFDHHCPWVNNCIGRRNYRFFFLFLCSLCIHMISVFSFCLLYVLRHKDDLKTVGNIVALIDMIVIGLLVFPVLGLTGFHVVLVSRGRTTNEQVTGRFKGGHNPFTKGCCLNCKYTLCGPVWPKLSSYVPKHRTLSLDAMKVKYSSASKDIKLYTDASTNGVKRNTAVVNQNAPRTPLLSDHQDDLHSQGSIQSAGSEIHDYRKSDSYTNLFDTSQSKPVSSSSSTSNYQIDRTSRGPPIVHQPHFDQSPQRGRRGRQQDPAAPMALPEESLMGSPTKFSPAPPREILNSPGLDRSNNYQPRQEIRPSQPQYSSRDSPAYNKPQYYSQQNGHRRERTHSAEGSLDSVDRRPLMNTSVSSGYNSRSFDTSPLGRSQTLPNNQGGFYEEDPRTAKRPMSFVKALEMSQLVEQSQQGARNAAAQSRKPPTPQQGLPSQPGLPPQQGLHHHKQKGRHREGKKKALYKDTNFEVSV</sequence>
<dbReference type="KEGG" id="cvn:111135476"/>
<organism evidence="10 11">
    <name type="scientific">Crassostrea virginica</name>
    <name type="common">Eastern oyster</name>
    <dbReference type="NCBI Taxonomy" id="6565"/>
    <lineage>
        <taxon>Eukaryota</taxon>
        <taxon>Metazoa</taxon>
        <taxon>Spiralia</taxon>
        <taxon>Lophotrochozoa</taxon>
        <taxon>Mollusca</taxon>
        <taxon>Bivalvia</taxon>
        <taxon>Autobranchia</taxon>
        <taxon>Pteriomorphia</taxon>
        <taxon>Ostreida</taxon>
        <taxon>Ostreoidea</taxon>
        <taxon>Ostreidae</taxon>
        <taxon>Crassostrea</taxon>
    </lineage>
</organism>
<keyword evidence="10" id="KW-1185">Reference proteome</keyword>
<dbReference type="GeneID" id="111135476"/>
<gene>
    <name evidence="11" type="primary">LOC111135476</name>
</gene>
<keyword evidence="4 7" id="KW-0472">Membrane</keyword>